<dbReference type="Proteomes" id="UP001249851">
    <property type="component" value="Unassembled WGS sequence"/>
</dbReference>
<reference evidence="1" key="1">
    <citation type="journal article" date="2023" name="G3 (Bethesda)">
        <title>Whole genome assembly and annotation of the endangered Caribbean coral Acropora cervicornis.</title>
        <authorList>
            <person name="Selwyn J.D."/>
            <person name="Vollmer S.V."/>
        </authorList>
    </citation>
    <scope>NUCLEOTIDE SEQUENCE</scope>
    <source>
        <strain evidence="1">K2</strain>
    </source>
</reference>
<gene>
    <name evidence="1" type="ORF">P5673_020400</name>
</gene>
<accession>A0AAD9Q9S4</accession>
<reference evidence="1" key="2">
    <citation type="journal article" date="2023" name="Science">
        <title>Genomic signatures of disease resistance in endangered staghorn corals.</title>
        <authorList>
            <person name="Vollmer S.V."/>
            <person name="Selwyn J.D."/>
            <person name="Despard B.A."/>
            <person name="Roesel C.L."/>
        </authorList>
    </citation>
    <scope>NUCLEOTIDE SEQUENCE</scope>
    <source>
        <strain evidence="1">K2</strain>
    </source>
</reference>
<name>A0AAD9Q9S4_ACRCE</name>
<evidence type="ECO:0000313" key="2">
    <source>
        <dbReference type="Proteomes" id="UP001249851"/>
    </source>
</evidence>
<evidence type="ECO:0000313" key="1">
    <source>
        <dbReference type="EMBL" id="KAK2557302.1"/>
    </source>
</evidence>
<organism evidence="1 2">
    <name type="scientific">Acropora cervicornis</name>
    <name type="common">Staghorn coral</name>
    <dbReference type="NCBI Taxonomy" id="6130"/>
    <lineage>
        <taxon>Eukaryota</taxon>
        <taxon>Metazoa</taxon>
        <taxon>Cnidaria</taxon>
        <taxon>Anthozoa</taxon>
        <taxon>Hexacorallia</taxon>
        <taxon>Scleractinia</taxon>
        <taxon>Astrocoeniina</taxon>
        <taxon>Acroporidae</taxon>
        <taxon>Acropora</taxon>
    </lineage>
</organism>
<comment type="caution">
    <text evidence="1">The sequence shown here is derived from an EMBL/GenBank/DDBJ whole genome shotgun (WGS) entry which is preliminary data.</text>
</comment>
<keyword evidence="2" id="KW-1185">Reference proteome</keyword>
<dbReference type="AlphaFoldDB" id="A0AAD9Q9S4"/>
<sequence>MDYKATSDRTFLKNDGKALKAGARLHGDPAYSYLEISVDSGLHVSEWGATVLAQARGYLVQIFGEYSEKKYARLFGGHFGPIVGFDFQSFVEKGKVLGAEARACATLVEAEIKNCYVHLGSGLTTGAKVENGSAEMKVFGTGFKVGKWIGVSLCDNELAFNIRSLFKNI</sequence>
<dbReference type="EMBL" id="JARQWQ010000050">
    <property type="protein sequence ID" value="KAK2557302.1"/>
    <property type="molecule type" value="Genomic_DNA"/>
</dbReference>
<protein>
    <submittedName>
        <fullName evidence="1">Uncharacterized protein</fullName>
    </submittedName>
</protein>
<proteinExistence type="predicted"/>